<comment type="caution">
    <text evidence="7">The sequence shown here is derived from an EMBL/GenBank/DDBJ whole genome shotgun (WGS) entry which is preliminary data.</text>
</comment>
<keyword evidence="4 7" id="KW-0808">Transferase</keyword>
<dbReference type="Gene3D" id="3.90.550.10">
    <property type="entry name" value="Spore Coat Polysaccharide Biosynthesis Protein SpsA, Chain A"/>
    <property type="match status" value="1"/>
</dbReference>
<proteinExistence type="inferred from homology"/>
<name>A0A0K9P1V5_ZOSMR</name>
<dbReference type="PANTHER" id="PTHR13778">
    <property type="entry name" value="GLYCOSYLTRANSFERASE 8 DOMAIN-CONTAINING PROTEIN"/>
    <property type="match status" value="1"/>
</dbReference>
<dbReference type="PANTHER" id="PTHR13778:SF40">
    <property type="entry name" value="GALACTURONOSYLTRANSFERASE-LIKE 9-RELATED"/>
    <property type="match status" value="1"/>
</dbReference>
<dbReference type="GO" id="GO:0005794">
    <property type="term" value="C:Golgi apparatus"/>
    <property type="evidence" value="ECO:0000318"/>
    <property type="project" value="GO_Central"/>
</dbReference>
<keyword evidence="3" id="KW-0328">Glycosyltransferase</keyword>
<comment type="similarity">
    <text evidence="2 5">Belongs to the glycosyltransferase 8 family.</text>
</comment>
<keyword evidence="8" id="KW-1185">Reference proteome</keyword>
<dbReference type="AlphaFoldDB" id="A0A0K9P1V5"/>
<dbReference type="OrthoDB" id="411524at2759"/>
<evidence type="ECO:0000313" key="7">
    <source>
        <dbReference type="EMBL" id="KMZ62180.1"/>
    </source>
</evidence>
<dbReference type="Proteomes" id="UP000036987">
    <property type="component" value="Unassembled WGS sequence"/>
</dbReference>
<evidence type="ECO:0000256" key="3">
    <source>
        <dbReference type="ARBA" id="ARBA00022676"/>
    </source>
</evidence>
<dbReference type="InterPro" id="IPR029044">
    <property type="entry name" value="Nucleotide-diphossugar_trans"/>
</dbReference>
<dbReference type="OMA" id="HKLWNIS"/>
<dbReference type="SUPFAM" id="SSF53448">
    <property type="entry name" value="Nucleotide-diphospho-sugar transferases"/>
    <property type="match status" value="1"/>
</dbReference>
<dbReference type="InterPro" id="IPR002495">
    <property type="entry name" value="Glyco_trans_8"/>
</dbReference>
<dbReference type="InterPro" id="IPR050748">
    <property type="entry name" value="Glycosyltrans_8_dom-fam"/>
</dbReference>
<evidence type="ECO:0000256" key="2">
    <source>
        <dbReference type="ARBA" id="ARBA00006351"/>
    </source>
</evidence>
<evidence type="ECO:0000256" key="1">
    <source>
        <dbReference type="ARBA" id="ARBA00004877"/>
    </source>
</evidence>
<feature type="chain" id="PRO_5005527341" description="Hexosyltransferase" evidence="6">
    <location>
        <begin position="22"/>
        <end position="391"/>
    </location>
</feature>
<evidence type="ECO:0000313" key="8">
    <source>
        <dbReference type="Proteomes" id="UP000036987"/>
    </source>
</evidence>
<sequence>MMIPPYLIVVVIVVFVSCTEAIRFITPIGSKNWGRFAEAPDYRNGEQCFYRPSPSYYYSPFSPSPPSSSSPTSMSDEFGIKTCDPMDVHIAMTIDDDYLRGSIAAVHSILRHASCPNSVFFHFLASYDDSSDGYDNGIPSLATLVRWTFPSLKFKIYLFSSTRVSGLISSSVRSALENPLNYARDHIADILEPCVRRVIYLDSDVIVVDDIRKLWLTQIPSPTVIAAPEYCHANFTKYFTDAFWADANLSSVFTTRKTKTTPCYFNTGVMVMDLVRWRAGGYRKKIRRWMEIQKRGDPRIYELGSLPPFLLVFAGEIKAVDHRWNQHGLGGDNVFGSCRPLHPGRVSLLHWSGKGKPWARLNAGTHCPVDHLWAPYDLYAPSLLSSFHALL</sequence>
<keyword evidence="6" id="KW-0732">Signal</keyword>
<feature type="signal peptide" evidence="6">
    <location>
        <begin position="1"/>
        <end position="21"/>
    </location>
</feature>
<evidence type="ECO:0000256" key="4">
    <source>
        <dbReference type="ARBA" id="ARBA00022679"/>
    </source>
</evidence>
<evidence type="ECO:0000256" key="6">
    <source>
        <dbReference type="SAM" id="SignalP"/>
    </source>
</evidence>
<comment type="pathway">
    <text evidence="1">Glycan metabolism; pectin biosynthesis.</text>
</comment>
<dbReference type="EMBL" id="LFYR01001404">
    <property type="protein sequence ID" value="KMZ62180.1"/>
    <property type="molecule type" value="Genomic_DNA"/>
</dbReference>
<evidence type="ECO:0000256" key="5">
    <source>
        <dbReference type="RuleBase" id="RU362027"/>
    </source>
</evidence>
<organism evidence="7 8">
    <name type="scientific">Zostera marina</name>
    <name type="common">Eelgrass</name>
    <dbReference type="NCBI Taxonomy" id="29655"/>
    <lineage>
        <taxon>Eukaryota</taxon>
        <taxon>Viridiplantae</taxon>
        <taxon>Streptophyta</taxon>
        <taxon>Embryophyta</taxon>
        <taxon>Tracheophyta</taxon>
        <taxon>Spermatophyta</taxon>
        <taxon>Magnoliopsida</taxon>
        <taxon>Liliopsida</taxon>
        <taxon>Zosteraceae</taxon>
        <taxon>Zostera</taxon>
    </lineage>
</organism>
<protein>
    <recommendedName>
        <fullName evidence="5">Hexosyltransferase</fullName>
        <ecNumber evidence="5">2.4.1.-</ecNumber>
    </recommendedName>
</protein>
<dbReference type="GO" id="GO:0016757">
    <property type="term" value="F:glycosyltransferase activity"/>
    <property type="evidence" value="ECO:0007669"/>
    <property type="project" value="UniProtKB-KW"/>
</dbReference>
<gene>
    <name evidence="7" type="ORF">ZOSMA_487G00080</name>
</gene>
<dbReference type="EC" id="2.4.1.-" evidence="5"/>
<dbReference type="Pfam" id="PF01501">
    <property type="entry name" value="Glyco_transf_8"/>
    <property type="match status" value="1"/>
</dbReference>
<reference evidence="8" key="1">
    <citation type="journal article" date="2016" name="Nature">
        <title>The genome of the seagrass Zostera marina reveals angiosperm adaptation to the sea.</title>
        <authorList>
            <person name="Olsen J.L."/>
            <person name="Rouze P."/>
            <person name="Verhelst B."/>
            <person name="Lin Y.-C."/>
            <person name="Bayer T."/>
            <person name="Collen J."/>
            <person name="Dattolo E."/>
            <person name="De Paoli E."/>
            <person name="Dittami S."/>
            <person name="Maumus F."/>
            <person name="Michel G."/>
            <person name="Kersting A."/>
            <person name="Lauritano C."/>
            <person name="Lohaus R."/>
            <person name="Toepel M."/>
            <person name="Tonon T."/>
            <person name="Vanneste K."/>
            <person name="Amirebrahimi M."/>
            <person name="Brakel J."/>
            <person name="Bostroem C."/>
            <person name="Chovatia M."/>
            <person name="Grimwood J."/>
            <person name="Jenkins J.W."/>
            <person name="Jueterbock A."/>
            <person name="Mraz A."/>
            <person name="Stam W.T."/>
            <person name="Tice H."/>
            <person name="Bornberg-Bauer E."/>
            <person name="Green P.J."/>
            <person name="Pearson G.A."/>
            <person name="Procaccini G."/>
            <person name="Duarte C.M."/>
            <person name="Schmutz J."/>
            <person name="Reusch T.B.H."/>
            <person name="Van de Peer Y."/>
        </authorList>
    </citation>
    <scope>NUCLEOTIDE SEQUENCE [LARGE SCALE GENOMIC DNA]</scope>
    <source>
        <strain evidence="8">cv. Finnish</strain>
    </source>
</reference>
<accession>A0A0K9P1V5</accession>